<dbReference type="OrthoDB" id="6780401at2759"/>
<dbReference type="InterPro" id="IPR013083">
    <property type="entry name" value="Znf_RING/FYVE/PHD"/>
</dbReference>
<accession>A0A9P0CI75</accession>
<name>A0A9P0CI75_9CUCU</name>
<gene>
    <name evidence="1" type="ORF">PSYICH_LOCUS4945</name>
</gene>
<dbReference type="Gene3D" id="3.30.40.10">
    <property type="entry name" value="Zinc/RING finger domain, C3HC4 (zinc finger)"/>
    <property type="match status" value="1"/>
</dbReference>
<protein>
    <submittedName>
        <fullName evidence="1">Uncharacterized protein</fullName>
    </submittedName>
</protein>
<dbReference type="SUPFAM" id="SSF49599">
    <property type="entry name" value="TRAF domain-like"/>
    <property type="match status" value="2"/>
</dbReference>
<sequence length="540" mass="63489">MSQILNVITCDRVCDYCYKSLSVTPVKVYPNRKIKCGRCLASYKGEEDNGVVSMYNQIATRSFFECINKFDGCTQLLESSEVVEHEKMCLSKKYKCPICLKEMFTFLIIRHFKLNHSEYLLEKPNFQVTDLRNIEKTFLYQLESDLLFVNFRDVSDSFADGSRSFLLNFVLNLEKKDLIKNLKVDFFEKNVDILNKNIYSSGNRLVTYNVTLNITNKSKLLVMFHLNRVELKSTVLKATQNKINHSDFDSLSKTFHNQLGEYLKTLLLQKREFSFSRQHLCTRARNRLNKQTYPNPKSEITINTITFSCYYCSLIYPNLHKDNYYLIGNNGNYYMKCPCTTNNSKHLVTEEGLTSIDLKNILFSCIWRCGSVFDYNQLYTHEIQCEKQVSQKCPIESCCYYFKIYEMENHVKNKHSSVIFKSTNLRNNYYDYNNYNYNNSNMIPTSIQLNLHDSYKFTKEHIMLLWCVCVHVKFKWEQPILTISFTYEIPDIKIQAKIFDRYNTTELSTVTESGSVPLRNDIIQVNLHGIISKEKIKNKC</sequence>
<reference evidence="1" key="1">
    <citation type="submission" date="2022-01" db="EMBL/GenBank/DDBJ databases">
        <authorList>
            <person name="King R."/>
        </authorList>
    </citation>
    <scope>NUCLEOTIDE SEQUENCE</scope>
</reference>
<dbReference type="Proteomes" id="UP001153636">
    <property type="component" value="Chromosome 15"/>
</dbReference>
<evidence type="ECO:0000313" key="1">
    <source>
        <dbReference type="EMBL" id="CAH1103917.1"/>
    </source>
</evidence>
<proteinExistence type="predicted"/>
<evidence type="ECO:0000313" key="2">
    <source>
        <dbReference type="Proteomes" id="UP001153636"/>
    </source>
</evidence>
<dbReference type="EMBL" id="OV651827">
    <property type="protein sequence ID" value="CAH1103917.1"/>
    <property type="molecule type" value="Genomic_DNA"/>
</dbReference>
<dbReference type="AlphaFoldDB" id="A0A9P0CI75"/>
<organism evidence="1 2">
    <name type="scientific">Psylliodes chrysocephalus</name>
    <dbReference type="NCBI Taxonomy" id="3402493"/>
    <lineage>
        <taxon>Eukaryota</taxon>
        <taxon>Metazoa</taxon>
        <taxon>Ecdysozoa</taxon>
        <taxon>Arthropoda</taxon>
        <taxon>Hexapoda</taxon>
        <taxon>Insecta</taxon>
        <taxon>Pterygota</taxon>
        <taxon>Neoptera</taxon>
        <taxon>Endopterygota</taxon>
        <taxon>Coleoptera</taxon>
        <taxon>Polyphaga</taxon>
        <taxon>Cucujiformia</taxon>
        <taxon>Chrysomeloidea</taxon>
        <taxon>Chrysomelidae</taxon>
        <taxon>Galerucinae</taxon>
        <taxon>Alticini</taxon>
        <taxon>Psylliodes</taxon>
    </lineage>
</organism>
<keyword evidence="2" id="KW-1185">Reference proteome</keyword>